<dbReference type="Proteomes" id="UP000431684">
    <property type="component" value="Unassembled WGS sequence"/>
</dbReference>
<reference evidence="1 2" key="1">
    <citation type="submission" date="2019-11" db="EMBL/GenBank/DDBJ databases">
        <title>Draft Genome Sequences of Six Type Strains of the Genus Massilia.</title>
        <authorList>
            <person name="Miess H."/>
            <person name="Frediansyah A."/>
            <person name="Goeker M."/>
            <person name="Gross H."/>
        </authorList>
    </citation>
    <scope>NUCLEOTIDE SEQUENCE [LARGE SCALE GENOMIC DNA]</scope>
    <source>
        <strain evidence="1 2">DSM 17513</strain>
    </source>
</reference>
<protein>
    <submittedName>
        <fullName evidence="1">Uncharacterized protein</fullName>
    </submittedName>
</protein>
<keyword evidence="2" id="KW-1185">Reference proteome</keyword>
<dbReference type="RefSeq" id="WP_155711040.1">
    <property type="nucleotide sequence ID" value="NZ_BMWU01000004.1"/>
</dbReference>
<gene>
    <name evidence="1" type="ORF">GJV26_23180</name>
</gene>
<dbReference type="AlphaFoldDB" id="A0A6I3XFW5"/>
<comment type="caution">
    <text evidence="1">The sequence shown here is derived from an EMBL/GenBank/DDBJ whole genome shotgun (WGS) entry which is preliminary data.</text>
</comment>
<name>A0A6I3XFW5_9BURK</name>
<evidence type="ECO:0000313" key="1">
    <source>
        <dbReference type="EMBL" id="MUI15337.1"/>
    </source>
</evidence>
<organism evidence="1 2">
    <name type="scientific">Pseudoduganella dura</name>
    <dbReference type="NCBI Taxonomy" id="321982"/>
    <lineage>
        <taxon>Bacteria</taxon>
        <taxon>Pseudomonadati</taxon>
        <taxon>Pseudomonadota</taxon>
        <taxon>Betaproteobacteria</taxon>
        <taxon>Burkholderiales</taxon>
        <taxon>Oxalobacteraceae</taxon>
        <taxon>Telluria group</taxon>
        <taxon>Pseudoduganella</taxon>
    </lineage>
</organism>
<dbReference type="EMBL" id="WNWM01000002">
    <property type="protein sequence ID" value="MUI15337.1"/>
    <property type="molecule type" value="Genomic_DNA"/>
</dbReference>
<dbReference type="OrthoDB" id="8762718at2"/>
<proteinExistence type="predicted"/>
<accession>A0A6I3XFW5</accession>
<sequence length="70" mass="7797">MEIYRAEGVEIYRAYAKAAAEEHAIAHELAQCAKIDVYHLLASDLFIRVAAARSNTVAAFARLKEFESVL</sequence>
<evidence type="ECO:0000313" key="2">
    <source>
        <dbReference type="Proteomes" id="UP000431684"/>
    </source>
</evidence>